<dbReference type="EMBL" id="CAXLJM020000043">
    <property type="protein sequence ID" value="CAL8110151.1"/>
    <property type="molecule type" value="Genomic_DNA"/>
</dbReference>
<proteinExistence type="predicted"/>
<sequence>MRLSRSMDNLQILPEEAKMAASLLKLTLSDNRQTCPTDFQTYISQHSQFPYHKNVQKSASAPSKICEVSPRPVTMRRKQGSVLISTCAEKNNNVHSSCMLSQSAPPESEGFFRRLFPSFRRKSLKAESGRRPETVMICRQVPISRKSAEVAGPVVLQFTTISSNMDNLIFMSLR</sequence>
<dbReference type="Proteomes" id="UP001642540">
    <property type="component" value="Unassembled WGS sequence"/>
</dbReference>
<accession>A0ABP1QQ86</accession>
<organism evidence="1 2">
    <name type="scientific">Orchesella dallaii</name>
    <dbReference type="NCBI Taxonomy" id="48710"/>
    <lineage>
        <taxon>Eukaryota</taxon>
        <taxon>Metazoa</taxon>
        <taxon>Ecdysozoa</taxon>
        <taxon>Arthropoda</taxon>
        <taxon>Hexapoda</taxon>
        <taxon>Collembola</taxon>
        <taxon>Entomobryomorpha</taxon>
        <taxon>Entomobryoidea</taxon>
        <taxon>Orchesellidae</taxon>
        <taxon>Orchesellinae</taxon>
        <taxon>Orchesella</taxon>
    </lineage>
</organism>
<name>A0ABP1QQ86_9HEXA</name>
<keyword evidence="2" id="KW-1185">Reference proteome</keyword>
<evidence type="ECO:0000313" key="1">
    <source>
        <dbReference type="EMBL" id="CAL8110151.1"/>
    </source>
</evidence>
<reference evidence="1 2" key="1">
    <citation type="submission" date="2024-08" db="EMBL/GenBank/DDBJ databases">
        <authorList>
            <person name="Cucini C."/>
            <person name="Frati F."/>
        </authorList>
    </citation>
    <scope>NUCLEOTIDE SEQUENCE [LARGE SCALE GENOMIC DNA]</scope>
</reference>
<protein>
    <submittedName>
        <fullName evidence="1">Uncharacterized protein</fullName>
    </submittedName>
</protein>
<evidence type="ECO:0000313" key="2">
    <source>
        <dbReference type="Proteomes" id="UP001642540"/>
    </source>
</evidence>
<gene>
    <name evidence="1" type="ORF">ODALV1_LOCUS14021</name>
</gene>
<comment type="caution">
    <text evidence="1">The sequence shown here is derived from an EMBL/GenBank/DDBJ whole genome shotgun (WGS) entry which is preliminary data.</text>
</comment>